<dbReference type="EMBL" id="LR796770">
    <property type="protein sequence ID" value="CAB4165387.1"/>
    <property type="molecule type" value="Genomic_DNA"/>
</dbReference>
<proteinExistence type="predicted"/>
<protein>
    <submittedName>
        <fullName evidence="1">Uncharacterized protein</fullName>
    </submittedName>
</protein>
<sequence>MWKFAQGKVPVLQKTSGSFSLPVPTGGINARDAYTDMDPHDAVGMTNVFPEANYVAVRAGYNSWATGMTNPVQTLLVWNGLTGLDKIFAAAGSVIYDVNASGAATSVVTGLTNAKWQWTNLQNAGGMFLVLCNGANSVRNYNGTTWTTPAITGVTSSTLINVCQFKERLWFAQKDTLDLWYLGLQSISGAATKYPMGSVFRRGGYVIAIGSFSNDAGEGPDDYFAIATNNGEVAVYQGTDPTSATTWSLSGLFDLGKPIGRRCMARMNGDLAIITQDGIISMQAALRFDRSAGQKAAITAKIQTLFSQYSQQYYTNFGWQPCVFPKNRYLIVNIPAVSDMVQSQLVMNTVTGSWCQFTGMAAGCWAVANDKLYFGGNSGVVYQASNGYLDNFGTIPFSLQTAWQKVSGDTNKFFTMVRPVMLSGGSAVFGIAANVDFYTVNPSPGTSGPQISGMSWPFTWPGTWGGQNVLDAQWQSVGAIGTWVSINLAGTINGAALQVNNFELIAQKGGPL</sequence>
<accession>A0A6J5P280</accession>
<dbReference type="EMBL" id="LR797475">
    <property type="protein sequence ID" value="CAB4218448.1"/>
    <property type="molecule type" value="Genomic_DNA"/>
</dbReference>
<evidence type="ECO:0000313" key="2">
    <source>
        <dbReference type="EMBL" id="CAB4218448.1"/>
    </source>
</evidence>
<reference evidence="1" key="1">
    <citation type="submission" date="2020-04" db="EMBL/GenBank/DDBJ databases">
        <authorList>
            <person name="Chiriac C."/>
            <person name="Salcher M."/>
            <person name="Ghai R."/>
            <person name="Kavagutti S V."/>
        </authorList>
    </citation>
    <scope>NUCLEOTIDE SEQUENCE</scope>
</reference>
<organism evidence="1">
    <name type="scientific">uncultured Caudovirales phage</name>
    <dbReference type="NCBI Taxonomy" id="2100421"/>
    <lineage>
        <taxon>Viruses</taxon>
        <taxon>Duplodnaviria</taxon>
        <taxon>Heunggongvirae</taxon>
        <taxon>Uroviricota</taxon>
        <taxon>Caudoviricetes</taxon>
        <taxon>Peduoviridae</taxon>
        <taxon>Maltschvirus</taxon>
        <taxon>Maltschvirus maltsch</taxon>
    </lineage>
</organism>
<evidence type="ECO:0000313" key="1">
    <source>
        <dbReference type="EMBL" id="CAB4165387.1"/>
    </source>
</evidence>
<name>A0A6J5P280_9CAUD</name>
<gene>
    <name evidence="2" type="ORF">UFOVP1603_33</name>
    <name evidence="1" type="ORF">UFOVP833_55</name>
</gene>